<dbReference type="EMBL" id="JAKLTN010000001">
    <property type="protein sequence ID" value="MCG2576415.1"/>
    <property type="molecule type" value="Genomic_DNA"/>
</dbReference>
<feature type="signal peptide" evidence="2">
    <location>
        <begin position="1"/>
        <end position="17"/>
    </location>
</feature>
<evidence type="ECO:0000256" key="2">
    <source>
        <dbReference type="SAM" id="SignalP"/>
    </source>
</evidence>
<gene>
    <name evidence="3" type="ORF">LZ012_05340</name>
</gene>
<organism evidence="3 4">
    <name type="scientific">Dechloromonas hankyongensis</name>
    <dbReference type="NCBI Taxonomy" id="2908002"/>
    <lineage>
        <taxon>Bacteria</taxon>
        <taxon>Pseudomonadati</taxon>
        <taxon>Pseudomonadota</taxon>
        <taxon>Betaproteobacteria</taxon>
        <taxon>Rhodocyclales</taxon>
        <taxon>Azonexaceae</taxon>
        <taxon>Dechloromonas</taxon>
    </lineage>
</organism>
<feature type="region of interest" description="Disordered" evidence="1">
    <location>
        <begin position="23"/>
        <end position="116"/>
    </location>
</feature>
<reference evidence="3" key="1">
    <citation type="submission" date="2022-01" db="EMBL/GenBank/DDBJ databases">
        <authorList>
            <person name="Jo J.-H."/>
            <person name="Im W.-T."/>
        </authorList>
    </citation>
    <scope>NUCLEOTIDE SEQUENCE</scope>
    <source>
        <strain evidence="3">XY25</strain>
    </source>
</reference>
<evidence type="ECO:0000313" key="3">
    <source>
        <dbReference type="EMBL" id="MCG2576415.1"/>
    </source>
</evidence>
<comment type="caution">
    <text evidence="3">The sequence shown here is derived from an EMBL/GenBank/DDBJ whole genome shotgun (WGS) entry which is preliminary data.</text>
</comment>
<name>A0ABS9JZS7_9RHOO</name>
<keyword evidence="2" id="KW-0732">Signal</keyword>
<keyword evidence="4" id="KW-1185">Reference proteome</keyword>
<feature type="compositionally biased region" description="Low complexity" evidence="1">
    <location>
        <begin position="84"/>
        <end position="98"/>
    </location>
</feature>
<feature type="compositionally biased region" description="Low complexity" evidence="1">
    <location>
        <begin position="29"/>
        <end position="48"/>
    </location>
</feature>
<proteinExistence type="predicted"/>
<accession>A0ABS9JZS7</accession>
<protein>
    <submittedName>
        <fullName evidence="3">Uncharacterized protein</fullName>
    </submittedName>
</protein>
<dbReference type="Proteomes" id="UP001165384">
    <property type="component" value="Unassembled WGS sequence"/>
</dbReference>
<dbReference type="RefSeq" id="WP_275708314.1">
    <property type="nucleotide sequence ID" value="NZ_JAKLTN010000001.1"/>
</dbReference>
<feature type="chain" id="PRO_5045252902" evidence="2">
    <location>
        <begin position="18"/>
        <end position="220"/>
    </location>
</feature>
<dbReference type="PROSITE" id="PS51257">
    <property type="entry name" value="PROKAR_LIPOPROTEIN"/>
    <property type="match status" value="1"/>
</dbReference>
<evidence type="ECO:0000313" key="4">
    <source>
        <dbReference type="Proteomes" id="UP001165384"/>
    </source>
</evidence>
<sequence length="220" mass="22737">MTKLTLALLLAAGTLIAGCKSNEAKPEETTAAAPAAAAQQAPAAAPAKPECPPEPAKKKTSKSKTAKKTDKADTPPEDCEPAKPKTAATKAAEPAKPAAKPEPAPAAATNSTVGKTCNPCAMKSKDGTFEGEVYGTIPAGSKWARLQIGMHQSEVERILGVTSNIRAYVTAKAWIPFYFGGDSHRYEAVYAGQGSVAYTGGSFGGGQGILMMINFDPKIQ</sequence>
<evidence type="ECO:0000256" key="1">
    <source>
        <dbReference type="SAM" id="MobiDB-lite"/>
    </source>
</evidence>